<comment type="caution">
    <text evidence="2">The sequence shown here is derived from an EMBL/GenBank/DDBJ whole genome shotgun (WGS) entry which is preliminary data.</text>
</comment>
<keyword evidence="3" id="KW-1185">Reference proteome</keyword>
<proteinExistence type="predicted"/>
<evidence type="ECO:0000256" key="1">
    <source>
        <dbReference type="SAM" id="Phobius"/>
    </source>
</evidence>
<sequence>MAPISLPLSTSGQINIVGVVVSFLGVVLATGLSYISLRLQMVRRRPDGYGAP</sequence>
<protein>
    <submittedName>
        <fullName evidence="2">Uncharacterized protein</fullName>
    </submittedName>
</protein>
<keyword evidence="1" id="KW-0472">Membrane</keyword>
<accession>A0ABR1L1D3</accession>
<organism evidence="2 3">
    <name type="scientific">Phyllosticta citriasiana</name>
    <dbReference type="NCBI Taxonomy" id="595635"/>
    <lineage>
        <taxon>Eukaryota</taxon>
        <taxon>Fungi</taxon>
        <taxon>Dikarya</taxon>
        <taxon>Ascomycota</taxon>
        <taxon>Pezizomycotina</taxon>
        <taxon>Dothideomycetes</taxon>
        <taxon>Dothideomycetes incertae sedis</taxon>
        <taxon>Botryosphaeriales</taxon>
        <taxon>Phyllostictaceae</taxon>
        <taxon>Phyllosticta</taxon>
    </lineage>
</organism>
<gene>
    <name evidence="2" type="ORF">IWZ03DRAFT_410227</name>
</gene>
<reference evidence="2 3" key="1">
    <citation type="submission" date="2024-04" db="EMBL/GenBank/DDBJ databases">
        <title>Phyllosticta paracitricarpa is synonymous to the EU quarantine fungus P. citricarpa based on phylogenomic analyses.</title>
        <authorList>
            <consortium name="Lawrence Berkeley National Laboratory"/>
            <person name="Van Ingen-Buijs V.A."/>
            <person name="Van Westerhoven A.C."/>
            <person name="Haridas S."/>
            <person name="Skiadas P."/>
            <person name="Martin F."/>
            <person name="Groenewald J.Z."/>
            <person name="Crous P.W."/>
            <person name="Seidl M.F."/>
        </authorList>
    </citation>
    <scope>NUCLEOTIDE SEQUENCE [LARGE SCALE GENOMIC DNA]</scope>
    <source>
        <strain evidence="2 3">CBS 123371</strain>
    </source>
</reference>
<evidence type="ECO:0000313" key="2">
    <source>
        <dbReference type="EMBL" id="KAK7523348.1"/>
    </source>
</evidence>
<dbReference type="EMBL" id="JBBPHU010000001">
    <property type="protein sequence ID" value="KAK7523348.1"/>
    <property type="molecule type" value="Genomic_DNA"/>
</dbReference>
<keyword evidence="1" id="KW-1133">Transmembrane helix</keyword>
<keyword evidence="1" id="KW-0812">Transmembrane</keyword>
<feature type="transmembrane region" description="Helical" evidence="1">
    <location>
        <begin position="12"/>
        <end position="35"/>
    </location>
</feature>
<dbReference type="Proteomes" id="UP001363622">
    <property type="component" value="Unassembled WGS sequence"/>
</dbReference>
<name>A0ABR1L1D3_9PEZI</name>
<evidence type="ECO:0000313" key="3">
    <source>
        <dbReference type="Proteomes" id="UP001363622"/>
    </source>
</evidence>